<accession>A0A1X2HBD7</accession>
<feature type="compositionally biased region" description="Low complexity" evidence="1">
    <location>
        <begin position="348"/>
        <end position="373"/>
    </location>
</feature>
<reference evidence="2 3" key="1">
    <citation type="submission" date="2016-07" db="EMBL/GenBank/DDBJ databases">
        <title>Pervasive Adenine N6-methylation of Active Genes in Fungi.</title>
        <authorList>
            <consortium name="DOE Joint Genome Institute"/>
            <person name="Mondo S.J."/>
            <person name="Dannebaum R.O."/>
            <person name="Kuo R.C."/>
            <person name="Labutti K."/>
            <person name="Haridas S."/>
            <person name="Kuo A."/>
            <person name="Salamov A."/>
            <person name="Ahrendt S.R."/>
            <person name="Lipzen A."/>
            <person name="Sullivan W."/>
            <person name="Andreopoulos W.B."/>
            <person name="Clum A."/>
            <person name="Lindquist E."/>
            <person name="Daum C."/>
            <person name="Ramamoorthy G.K."/>
            <person name="Gryganskyi A."/>
            <person name="Culley D."/>
            <person name="Magnuson J.K."/>
            <person name="James T.Y."/>
            <person name="O'Malley M.A."/>
            <person name="Stajich J.E."/>
            <person name="Spatafora J.W."/>
            <person name="Visel A."/>
            <person name="Grigoriev I.V."/>
        </authorList>
    </citation>
    <scope>NUCLEOTIDE SEQUENCE [LARGE SCALE GENOMIC DNA]</scope>
    <source>
        <strain evidence="2 3">NRRL 2496</strain>
    </source>
</reference>
<dbReference type="AlphaFoldDB" id="A0A1X2HBD7"/>
<dbReference type="EMBL" id="MCGN01000006">
    <property type="protein sequence ID" value="ORY95938.1"/>
    <property type="molecule type" value="Genomic_DNA"/>
</dbReference>
<dbReference type="InParanoid" id="A0A1X2HBD7"/>
<gene>
    <name evidence="2" type="ORF">BCR43DRAFT_516007</name>
</gene>
<keyword evidence="3" id="KW-1185">Reference proteome</keyword>
<organism evidence="2 3">
    <name type="scientific">Syncephalastrum racemosum</name>
    <name type="common">Filamentous fungus</name>
    <dbReference type="NCBI Taxonomy" id="13706"/>
    <lineage>
        <taxon>Eukaryota</taxon>
        <taxon>Fungi</taxon>
        <taxon>Fungi incertae sedis</taxon>
        <taxon>Mucoromycota</taxon>
        <taxon>Mucoromycotina</taxon>
        <taxon>Mucoromycetes</taxon>
        <taxon>Mucorales</taxon>
        <taxon>Syncephalastraceae</taxon>
        <taxon>Syncephalastrum</taxon>
    </lineage>
</organism>
<feature type="region of interest" description="Disordered" evidence="1">
    <location>
        <begin position="324"/>
        <end position="374"/>
    </location>
</feature>
<evidence type="ECO:0000313" key="3">
    <source>
        <dbReference type="Proteomes" id="UP000242180"/>
    </source>
</evidence>
<protein>
    <submittedName>
        <fullName evidence="2">Uncharacterized protein</fullName>
    </submittedName>
</protein>
<evidence type="ECO:0000313" key="2">
    <source>
        <dbReference type="EMBL" id="ORY95938.1"/>
    </source>
</evidence>
<evidence type="ECO:0000256" key="1">
    <source>
        <dbReference type="SAM" id="MobiDB-lite"/>
    </source>
</evidence>
<dbReference type="OrthoDB" id="2251053at2759"/>
<proteinExistence type="predicted"/>
<feature type="region of interest" description="Disordered" evidence="1">
    <location>
        <begin position="732"/>
        <end position="753"/>
    </location>
</feature>
<dbReference type="Proteomes" id="UP000242180">
    <property type="component" value="Unassembled WGS sequence"/>
</dbReference>
<comment type="caution">
    <text evidence="2">The sequence shown here is derived from an EMBL/GenBank/DDBJ whole genome shotgun (WGS) entry which is preliminary data.</text>
</comment>
<name>A0A1X2HBD7_SYNRA</name>
<sequence>MSTKPGYRSPGDPSGVLQSGALSSEIDECFLDTRYSTLRLRRGFDLGALPEAYIVEDVNVSEAFHRMQTAALLAATQKNGLQVDAQMSEIAALNHILILKPGQSSQSLSSMIGESVVKALHADTVAEVLDFSKTFPDDCLVKVNQIFELVTHSLPAQRISTQEYGVFRVLIGLSQLIRRLPRQALADPPSKNNEKNLFLRWGNSVTPESKLYESHSRPDAVLSVISRSKFETIGHGEAKVAERRRNTDGLCKDLLRLTEDMLTPAQIERRLKSDLDSALKAHTGGEDRLCHSYSYGANVLTTHLRRVEQLVLSSTTSLNVELTKGKPNRGAIESRIQKSAMDRGNGTSGSVSVSSATKNTALNSSSSNSNSLKIPLTQADKDGVRAIFESLDSTKFWYLDATKGSAAKQQIEPESVEQKIFKFALECNYHHPCHSFILDLSDDHWESVFTPAEHEELLNTGAPLPRPLPQGLDEQLQRLSCLVTFDTGAKISKEDEPLMVWLSKTLMDASYLFIKEDDHKVSDMMETDKLYYQWGSLNTIFWGSEIRAASKERCSTANATAKNKKRKLPAIEGIDPSKMGRKMDTVYSSGKHELGCLEIGGCRDSTKTIKDGKVEMPVVMKDMLLSILSSTTTKPQDIHILNYNINADDITMMVLDSPKGYIVRVRHLQELPFPSSKKDFVPHFTLLLKLAALGKVTMEDTLRAIHQHPCELSVMDTRAKFVLPPCFIPSTPSSTLSSASTSTSASSRSTRRS</sequence>